<dbReference type="FunFam" id="1.25.40.10:FF:000073">
    <property type="entry name" value="Pentatricopeptide repeat-containing protein chloroplastic"/>
    <property type="match status" value="1"/>
</dbReference>
<keyword evidence="1" id="KW-0677">Repeat</keyword>
<evidence type="ECO:0000313" key="4">
    <source>
        <dbReference type="Proteomes" id="UP000634136"/>
    </source>
</evidence>
<gene>
    <name evidence="3" type="ORF">G2W53_008650</name>
</gene>
<feature type="repeat" description="PPR" evidence="2">
    <location>
        <begin position="89"/>
        <end position="123"/>
    </location>
</feature>
<reference evidence="3" key="1">
    <citation type="submission" date="2020-09" db="EMBL/GenBank/DDBJ databases">
        <title>Genome-Enabled Discovery of Anthraquinone Biosynthesis in Senna tora.</title>
        <authorList>
            <person name="Kang S.-H."/>
            <person name="Pandey R.P."/>
            <person name="Lee C.-M."/>
            <person name="Sim J.-S."/>
            <person name="Jeong J.-T."/>
            <person name="Choi B.-S."/>
            <person name="Jung M."/>
            <person name="Ginzburg D."/>
            <person name="Zhao K."/>
            <person name="Won S.Y."/>
            <person name="Oh T.-J."/>
            <person name="Yu Y."/>
            <person name="Kim N.-H."/>
            <person name="Lee O.R."/>
            <person name="Lee T.-H."/>
            <person name="Bashyal P."/>
            <person name="Kim T.-S."/>
            <person name="Lee W.-H."/>
            <person name="Kawkins C."/>
            <person name="Kim C.-K."/>
            <person name="Kim J.S."/>
            <person name="Ahn B.O."/>
            <person name="Rhee S.Y."/>
            <person name="Sohng J.K."/>
        </authorList>
    </citation>
    <scope>NUCLEOTIDE SEQUENCE</scope>
    <source>
        <tissue evidence="3">Leaf</tissue>
    </source>
</reference>
<dbReference type="NCBIfam" id="TIGR00756">
    <property type="entry name" value="PPR"/>
    <property type="match status" value="5"/>
</dbReference>
<dbReference type="EMBL" id="JAAIUW010000003">
    <property type="protein sequence ID" value="KAF7840168.1"/>
    <property type="molecule type" value="Genomic_DNA"/>
</dbReference>
<dbReference type="Pfam" id="PF20431">
    <property type="entry name" value="E_motif"/>
    <property type="match status" value="1"/>
</dbReference>
<dbReference type="InterPro" id="IPR046960">
    <property type="entry name" value="PPR_At4g14850-like_plant"/>
</dbReference>
<feature type="repeat" description="PPR" evidence="2">
    <location>
        <begin position="494"/>
        <end position="528"/>
    </location>
</feature>
<dbReference type="FunFam" id="1.25.40.10:FF:000090">
    <property type="entry name" value="Pentatricopeptide repeat-containing protein, chloroplastic"/>
    <property type="match status" value="1"/>
</dbReference>
<feature type="repeat" description="PPR" evidence="2">
    <location>
        <begin position="595"/>
        <end position="629"/>
    </location>
</feature>
<feature type="repeat" description="PPR" evidence="2">
    <location>
        <begin position="290"/>
        <end position="324"/>
    </location>
</feature>
<dbReference type="Gene3D" id="1.25.40.10">
    <property type="entry name" value="Tetratricopeptide repeat domain"/>
    <property type="match status" value="7"/>
</dbReference>
<accession>A0A834X9A6</accession>
<name>A0A834X9A6_9FABA</name>
<dbReference type="AlphaFoldDB" id="A0A834X9A6"/>
<dbReference type="OrthoDB" id="185373at2759"/>
<evidence type="ECO:0000313" key="3">
    <source>
        <dbReference type="EMBL" id="KAF7840168.1"/>
    </source>
</evidence>
<dbReference type="InterPro" id="IPR011990">
    <property type="entry name" value="TPR-like_helical_dom_sf"/>
</dbReference>
<feature type="repeat" description="PPR" evidence="2">
    <location>
        <begin position="191"/>
        <end position="226"/>
    </location>
</feature>
<sequence length="771" mass="86544">MRRFIFSSRPYDHSTTRKFSDLLQPISLLLGNKTSKPITIRQCKQVHAKLIVSQCISEIHLTNTLLGLCSKCGAFDHAHQLFDQMPHKNVVTWTTLISAHVRTGSFRRALKMFDEMRAMGGRPNEHTFSVLLRACANPALRDVGLQIHGMMVHVGLERHKFSGSSLVHLYFNIGNILSDACLVFNDLLERDRVTWNVMISGFAQVGDFNVVLRLFSEMQEVDGFKPDDGTLTILLKCCSSVEEVKQIHGLALKLGFEVDVVVGSALVDLYAKFGNINCCRKIYDSMEEKDTYVWSSIISGYTRNNRGNEAVHFFKDMCRQGMKPDQHVLSSTLKACNEIEDLNTGIQVQAHMIKNGYQYNCFVASVLLTLYASFGELEDVEKLFTRIDDRDIVAWNSMILAFAQLKQGSSSCMQLFRELRQTTFLQINGATLVAVLKSCQNKSDLLAGTQIHSVIVKSGISYHTLVGNALTHMYSECGEIEDAYKAFSDIVWKDDSSWSSIIGTFQQNGMELEALELCKKMLADGITFTSYSLPLCIVASSQLSAIDVGKQFHCIIVKSGFNDDVYVGSSIVDMYAKCGNMEESERVFDEQLDPNEVMYNAMICGYAHHGKAQEAIELFGEMEKKCLIPTPVTFLAILSACSHVGYIESSLYFLTLMFQKYKIKPESEHYSCLVDAYGRAGRLEEAYQIVQKDGSESAWRTLLSACGNYGNTEIAEKSAMKLVGLNPTDHASYVLLSNIYTREGKWEEAIKWRGKMGKIRVKKDPGTSWLI</sequence>
<dbReference type="InterPro" id="IPR002885">
    <property type="entry name" value="PPR_rpt"/>
</dbReference>
<dbReference type="SUPFAM" id="SSF48452">
    <property type="entry name" value="TPR-like"/>
    <property type="match status" value="1"/>
</dbReference>
<evidence type="ECO:0000256" key="1">
    <source>
        <dbReference type="ARBA" id="ARBA00022737"/>
    </source>
</evidence>
<organism evidence="3 4">
    <name type="scientific">Senna tora</name>
    <dbReference type="NCBI Taxonomy" id="362788"/>
    <lineage>
        <taxon>Eukaryota</taxon>
        <taxon>Viridiplantae</taxon>
        <taxon>Streptophyta</taxon>
        <taxon>Embryophyta</taxon>
        <taxon>Tracheophyta</taxon>
        <taxon>Spermatophyta</taxon>
        <taxon>Magnoliopsida</taxon>
        <taxon>eudicotyledons</taxon>
        <taxon>Gunneridae</taxon>
        <taxon>Pentapetalae</taxon>
        <taxon>rosids</taxon>
        <taxon>fabids</taxon>
        <taxon>Fabales</taxon>
        <taxon>Fabaceae</taxon>
        <taxon>Caesalpinioideae</taxon>
        <taxon>Cassia clade</taxon>
        <taxon>Senna</taxon>
    </lineage>
</organism>
<dbReference type="FunFam" id="1.25.40.10:FF:000381">
    <property type="entry name" value="Pentatricopeptide repeat-containing protein"/>
    <property type="match status" value="1"/>
</dbReference>
<proteinExistence type="predicted"/>
<dbReference type="Pfam" id="PF13041">
    <property type="entry name" value="PPR_2"/>
    <property type="match status" value="4"/>
</dbReference>
<dbReference type="PANTHER" id="PTHR47926">
    <property type="entry name" value="PENTATRICOPEPTIDE REPEAT-CONTAINING PROTEIN"/>
    <property type="match status" value="1"/>
</dbReference>
<dbReference type="Pfam" id="PF01535">
    <property type="entry name" value="PPR"/>
    <property type="match status" value="4"/>
</dbReference>
<dbReference type="PROSITE" id="PS51375">
    <property type="entry name" value="PPR"/>
    <property type="match status" value="5"/>
</dbReference>
<comment type="caution">
    <text evidence="3">The sequence shown here is derived from an EMBL/GenBank/DDBJ whole genome shotgun (WGS) entry which is preliminary data.</text>
</comment>
<dbReference type="PANTHER" id="PTHR47926:SF342">
    <property type="entry name" value="TETRATRICOPEPTIDE-LIKE HELICAL DOMAIN-CONTAINING PROTEIN-RELATED"/>
    <property type="match status" value="1"/>
</dbReference>
<dbReference type="InterPro" id="IPR046848">
    <property type="entry name" value="E_motif"/>
</dbReference>
<evidence type="ECO:0000256" key="2">
    <source>
        <dbReference type="PROSITE-ProRule" id="PRU00708"/>
    </source>
</evidence>
<keyword evidence="4" id="KW-1185">Reference proteome</keyword>
<protein>
    <submittedName>
        <fullName evidence="3">Pentatricopeptide repeat-containing protein</fullName>
    </submittedName>
</protein>
<dbReference type="Proteomes" id="UP000634136">
    <property type="component" value="Unassembled WGS sequence"/>
</dbReference>
<dbReference type="GO" id="GO:0009451">
    <property type="term" value="P:RNA modification"/>
    <property type="evidence" value="ECO:0007669"/>
    <property type="project" value="InterPro"/>
</dbReference>
<dbReference type="GO" id="GO:0003729">
    <property type="term" value="F:mRNA binding"/>
    <property type="evidence" value="ECO:0007669"/>
    <property type="project" value="UniProtKB-ARBA"/>
</dbReference>